<gene>
    <name evidence="3" type="ORF">SCHPADRAFT_590666</name>
</gene>
<dbReference type="Proteomes" id="UP000053477">
    <property type="component" value="Unassembled WGS sequence"/>
</dbReference>
<keyword evidence="4" id="KW-1185">Reference proteome</keyword>
<organism evidence="3 4">
    <name type="scientific">Schizopora paradoxa</name>
    <dbReference type="NCBI Taxonomy" id="27342"/>
    <lineage>
        <taxon>Eukaryota</taxon>
        <taxon>Fungi</taxon>
        <taxon>Dikarya</taxon>
        <taxon>Basidiomycota</taxon>
        <taxon>Agaricomycotina</taxon>
        <taxon>Agaricomycetes</taxon>
        <taxon>Hymenochaetales</taxon>
        <taxon>Schizoporaceae</taxon>
        <taxon>Schizopora</taxon>
    </lineage>
</organism>
<dbReference type="OrthoDB" id="2958007at2759"/>
<dbReference type="InParanoid" id="A0A0H2RHA3"/>
<evidence type="ECO:0000313" key="4">
    <source>
        <dbReference type="Proteomes" id="UP000053477"/>
    </source>
</evidence>
<feature type="transmembrane region" description="Helical" evidence="1">
    <location>
        <begin position="47"/>
        <end position="73"/>
    </location>
</feature>
<feature type="domain" description="DUF6533" evidence="2">
    <location>
        <begin position="18"/>
        <end position="63"/>
    </location>
</feature>
<reference evidence="3 4" key="1">
    <citation type="submission" date="2015-04" db="EMBL/GenBank/DDBJ databases">
        <title>Complete genome sequence of Schizopora paradoxa KUC8140, a cosmopolitan wood degrader in East Asia.</title>
        <authorList>
            <consortium name="DOE Joint Genome Institute"/>
            <person name="Min B."/>
            <person name="Park H."/>
            <person name="Jang Y."/>
            <person name="Kim J.-J."/>
            <person name="Kim K.H."/>
            <person name="Pangilinan J."/>
            <person name="Lipzen A."/>
            <person name="Riley R."/>
            <person name="Grigoriev I.V."/>
            <person name="Spatafora J.W."/>
            <person name="Choi I.-G."/>
        </authorList>
    </citation>
    <scope>NUCLEOTIDE SEQUENCE [LARGE SCALE GENOMIC DNA]</scope>
    <source>
        <strain evidence="3 4">KUC8140</strain>
    </source>
</reference>
<dbReference type="Pfam" id="PF20151">
    <property type="entry name" value="DUF6533"/>
    <property type="match status" value="1"/>
</dbReference>
<feature type="transmembrane region" description="Helical" evidence="1">
    <location>
        <begin position="119"/>
        <end position="140"/>
    </location>
</feature>
<proteinExistence type="predicted"/>
<name>A0A0H2RHA3_9AGAM</name>
<dbReference type="AlphaFoldDB" id="A0A0H2RHA3"/>
<feature type="transmembrane region" description="Helical" evidence="1">
    <location>
        <begin position="169"/>
        <end position="190"/>
    </location>
</feature>
<dbReference type="EMBL" id="KQ086073">
    <property type="protein sequence ID" value="KLO08893.1"/>
    <property type="molecule type" value="Genomic_DNA"/>
</dbReference>
<evidence type="ECO:0000259" key="2">
    <source>
        <dbReference type="Pfam" id="PF20151"/>
    </source>
</evidence>
<keyword evidence="1" id="KW-1133">Transmembrane helix</keyword>
<dbReference type="InterPro" id="IPR045340">
    <property type="entry name" value="DUF6533"/>
</dbReference>
<keyword evidence="1" id="KW-0472">Membrane</keyword>
<sequence length="206" mass="23539">MDGDNVIEIMKGNQALRYFIVSATCLICYEYLIMLESEVRSLWSRRHVSFGGILLFLCRYFPFASLLAIRVYITERNLSDCTSGFRNVRRMGEFYENIMFPCANICVTNGCICRNRRDVLWIALIAFLVAECIPLGLLLVKTMIHRRRLRVLHRDSSSKSILTIMAQDGIAYFAFNLVIGITNVIFIRLFSVEVQDGLLLLSCVAG</sequence>
<accession>A0A0H2RHA3</accession>
<feature type="transmembrane region" description="Helical" evidence="1">
    <location>
        <begin position="15"/>
        <end position="35"/>
    </location>
</feature>
<evidence type="ECO:0000313" key="3">
    <source>
        <dbReference type="EMBL" id="KLO08893.1"/>
    </source>
</evidence>
<protein>
    <recommendedName>
        <fullName evidence="2">DUF6533 domain-containing protein</fullName>
    </recommendedName>
</protein>
<keyword evidence="1" id="KW-0812">Transmembrane</keyword>
<evidence type="ECO:0000256" key="1">
    <source>
        <dbReference type="SAM" id="Phobius"/>
    </source>
</evidence>